<feature type="domain" description="Methyltransferase type 11" evidence="1">
    <location>
        <begin position="52"/>
        <end position="147"/>
    </location>
</feature>
<dbReference type="GO" id="GO:0032259">
    <property type="term" value="P:methylation"/>
    <property type="evidence" value="ECO:0007669"/>
    <property type="project" value="UniProtKB-KW"/>
</dbReference>
<dbReference type="OrthoDB" id="9789123at2"/>
<sequence>MSNDNKSIHEFDFDLICEYFSFIERQGPGSPEVTRKALSFIDNLNDKSRIADLGCGTGGQTMVLAQNAPGQFTGVDLFSKFIDLFNQNTKKLNLQNRVKGITGSMENLPFQEEEFDLIWSEGAIYNIGYERGLNEWRKSLSPGGFIAVSEASWFTEKRPEEIHKFWMEAYPEIDTIPNKVAQLQKAGYVPVATFILPENCWTEHFYVPQVAAQKAFLKKYAGNKTAEELIANQRHEAELYSKYSAYYGYAFYIGKKL</sequence>
<dbReference type="STRING" id="1168035.SAMN05444280_106136"/>
<proteinExistence type="predicted"/>
<evidence type="ECO:0000313" key="3">
    <source>
        <dbReference type="Proteomes" id="UP000184050"/>
    </source>
</evidence>
<keyword evidence="2" id="KW-0808">Transferase</keyword>
<dbReference type="Gene3D" id="3.40.50.150">
    <property type="entry name" value="Vaccinia Virus protein VP39"/>
    <property type="match status" value="1"/>
</dbReference>
<gene>
    <name evidence="2" type="ORF">SAMN05444280_106136</name>
</gene>
<dbReference type="InterPro" id="IPR013216">
    <property type="entry name" value="Methyltransf_11"/>
</dbReference>
<reference evidence="2 3" key="1">
    <citation type="submission" date="2016-11" db="EMBL/GenBank/DDBJ databases">
        <authorList>
            <person name="Jaros S."/>
            <person name="Januszkiewicz K."/>
            <person name="Wedrychowicz H."/>
        </authorList>
    </citation>
    <scope>NUCLEOTIDE SEQUENCE [LARGE SCALE GENOMIC DNA]</scope>
    <source>
        <strain evidence="2 3">DSM 27063</strain>
    </source>
</reference>
<dbReference type="PANTHER" id="PTHR43591">
    <property type="entry name" value="METHYLTRANSFERASE"/>
    <property type="match status" value="1"/>
</dbReference>
<dbReference type="RefSeq" id="WP_073167051.1">
    <property type="nucleotide sequence ID" value="NZ_FQZE01000006.1"/>
</dbReference>
<dbReference type="GO" id="GO:0008757">
    <property type="term" value="F:S-adenosylmethionine-dependent methyltransferase activity"/>
    <property type="evidence" value="ECO:0007669"/>
    <property type="project" value="InterPro"/>
</dbReference>
<dbReference type="CDD" id="cd02440">
    <property type="entry name" value="AdoMet_MTases"/>
    <property type="match status" value="1"/>
</dbReference>
<dbReference type="SUPFAM" id="SSF53335">
    <property type="entry name" value="S-adenosyl-L-methionine-dependent methyltransferases"/>
    <property type="match status" value="1"/>
</dbReference>
<dbReference type="Pfam" id="PF08241">
    <property type="entry name" value="Methyltransf_11"/>
    <property type="match status" value="1"/>
</dbReference>
<dbReference type="EMBL" id="FQZE01000006">
    <property type="protein sequence ID" value="SHI82782.1"/>
    <property type="molecule type" value="Genomic_DNA"/>
</dbReference>
<accession>A0A1M6EBD0</accession>
<name>A0A1M6EBD0_9BACT</name>
<dbReference type="Proteomes" id="UP000184050">
    <property type="component" value="Unassembled WGS sequence"/>
</dbReference>
<dbReference type="PANTHER" id="PTHR43591:SF24">
    <property type="entry name" value="2-METHOXY-6-POLYPRENYL-1,4-BENZOQUINOL METHYLASE, MITOCHONDRIAL"/>
    <property type="match status" value="1"/>
</dbReference>
<keyword evidence="2" id="KW-0489">Methyltransferase</keyword>
<evidence type="ECO:0000259" key="1">
    <source>
        <dbReference type="Pfam" id="PF08241"/>
    </source>
</evidence>
<organism evidence="2 3">
    <name type="scientific">Tangfeifania diversioriginum</name>
    <dbReference type="NCBI Taxonomy" id="1168035"/>
    <lineage>
        <taxon>Bacteria</taxon>
        <taxon>Pseudomonadati</taxon>
        <taxon>Bacteroidota</taxon>
        <taxon>Bacteroidia</taxon>
        <taxon>Marinilabiliales</taxon>
        <taxon>Prolixibacteraceae</taxon>
        <taxon>Tangfeifania</taxon>
    </lineage>
</organism>
<protein>
    <submittedName>
        <fullName evidence="2">Methyltransferase domain-containing protein</fullName>
    </submittedName>
</protein>
<dbReference type="AlphaFoldDB" id="A0A1M6EBD0"/>
<evidence type="ECO:0000313" key="2">
    <source>
        <dbReference type="EMBL" id="SHI82782.1"/>
    </source>
</evidence>
<dbReference type="InterPro" id="IPR029063">
    <property type="entry name" value="SAM-dependent_MTases_sf"/>
</dbReference>
<keyword evidence="3" id="KW-1185">Reference proteome</keyword>